<evidence type="ECO:0000256" key="7">
    <source>
        <dbReference type="ARBA" id="ARBA00023136"/>
    </source>
</evidence>
<comment type="subcellular location">
    <subcellularLocation>
        <location evidence="1">Membrane</location>
        <topology evidence="1">Single-pass type I membrane protein</topology>
    </subcellularLocation>
</comment>
<keyword evidence="8" id="KW-0325">Glycoprotein</keyword>
<dbReference type="FunFam" id="3.80.10.10:FF:000383">
    <property type="entry name" value="Leucine-rich repeat receptor protein kinase EMS1"/>
    <property type="match status" value="1"/>
</dbReference>
<keyword evidence="6" id="KW-1133">Transmembrane helix</keyword>
<accession>A0A1J6ILS6</accession>
<dbReference type="InterPro" id="IPR046956">
    <property type="entry name" value="RLP23-like"/>
</dbReference>
<reference evidence="11" key="1">
    <citation type="submission" date="2016-11" db="EMBL/GenBank/DDBJ databases">
        <title>The genome of Nicotiana attenuata.</title>
        <authorList>
            <person name="Xu S."/>
            <person name="Brockmoeller T."/>
            <person name="Gaquerel E."/>
            <person name="Navarro A."/>
            <person name="Kuhl H."/>
            <person name="Gase K."/>
            <person name="Ling Z."/>
            <person name="Zhou W."/>
            <person name="Kreitzer C."/>
            <person name="Stanke M."/>
            <person name="Tang H."/>
            <person name="Lyons E."/>
            <person name="Pandey P."/>
            <person name="Pandey S.P."/>
            <person name="Timmermann B."/>
            <person name="Baldwin I.T."/>
        </authorList>
    </citation>
    <scope>NUCLEOTIDE SEQUENCE [LARGE SCALE GENOMIC DNA]</scope>
    <source>
        <strain evidence="11">UT</strain>
    </source>
</reference>
<dbReference type="PANTHER" id="PTHR48063">
    <property type="entry name" value="LRR RECEPTOR-LIKE KINASE"/>
    <property type="match status" value="1"/>
</dbReference>
<feature type="domain" description="Leucine-rich repeat-containing N-terminal plant-type" evidence="10">
    <location>
        <begin position="26"/>
        <end position="76"/>
    </location>
</feature>
<dbReference type="InterPro" id="IPR032675">
    <property type="entry name" value="LRR_dom_sf"/>
</dbReference>
<dbReference type="Proteomes" id="UP000187609">
    <property type="component" value="Unassembled WGS sequence"/>
</dbReference>
<dbReference type="Pfam" id="PF08263">
    <property type="entry name" value="LRRNT_2"/>
    <property type="match status" value="1"/>
</dbReference>
<evidence type="ECO:0000256" key="5">
    <source>
        <dbReference type="ARBA" id="ARBA00022737"/>
    </source>
</evidence>
<dbReference type="Gramene" id="OIT05228">
    <property type="protein sequence ID" value="OIT05228"/>
    <property type="gene ID" value="A4A49_01699"/>
</dbReference>
<feature type="signal peptide" evidence="9">
    <location>
        <begin position="1"/>
        <end position="22"/>
    </location>
</feature>
<name>A0A1J6ILS6_NICAT</name>
<evidence type="ECO:0000256" key="6">
    <source>
        <dbReference type="ARBA" id="ARBA00022989"/>
    </source>
</evidence>
<dbReference type="Pfam" id="PF13855">
    <property type="entry name" value="LRR_8"/>
    <property type="match status" value="1"/>
</dbReference>
<dbReference type="InterPro" id="IPR001611">
    <property type="entry name" value="Leu-rich_rpt"/>
</dbReference>
<evidence type="ECO:0000256" key="3">
    <source>
        <dbReference type="ARBA" id="ARBA00022692"/>
    </source>
</evidence>
<dbReference type="Gene3D" id="3.80.10.10">
    <property type="entry name" value="Ribonuclease Inhibitor"/>
    <property type="match status" value="1"/>
</dbReference>
<evidence type="ECO:0000313" key="11">
    <source>
        <dbReference type="EMBL" id="OIT05228.1"/>
    </source>
</evidence>
<evidence type="ECO:0000256" key="4">
    <source>
        <dbReference type="ARBA" id="ARBA00022729"/>
    </source>
</evidence>
<comment type="caution">
    <text evidence="11">The sequence shown here is derived from an EMBL/GenBank/DDBJ whole genome shotgun (WGS) entry which is preliminary data.</text>
</comment>
<dbReference type="AlphaFoldDB" id="A0A1J6ILS6"/>
<dbReference type="EMBL" id="MJEQ01037185">
    <property type="protein sequence ID" value="OIT05228.1"/>
    <property type="molecule type" value="Genomic_DNA"/>
</dbReference>
<evidence type="ECO:0000256" key="2">
    <source>
        <dbReference type="ARBA" id="ARBA00022614"/>
    </source>
</evidence>
<dbReference type="InterPro" id="IPR013210">
    <property type="entry name" value="LRR_N_plant-typ"/>
</dbReference>
<evidence type="ECO:0000256" key="1">
    <source>
        <dbReference type="ARBA" id="ARBA00004479"/>
    </source>
</evidence>
<keyword evidence="5" id="KW-0677">Repeat</keyword>
<evidence type="ECO:0000313" key="12">
    <source>
        <dbReference type="Proteomes" id="UP000187609"/>
    </source>
</evidence>
<organism evidence="11 12">
    <name type="scientific">Nicotiana attenuata</name>
    <name type="common">Coyote tobacco</name>
    <dbReference type="NCBI Taxonomy" id="49451"/>
    <lineage>
        <taxon>Eukaryota</taxon>
        <taxon>Viridiplantae</taxon>
        <taxon>Streptophyta</taxon>
        <taxon>Embryophyta</taxon>
        <taxon>Tracheophyta</taxon>
        <taxon>Spermatophyta</taxon>
        <taxon>Magnoliopsida</taxon>
        <taxon>eudicotyledons</taxon>
        <taxon>Gunneridae</taxon>
        <taxon>Pentapetalae</taxon>
        <taxon>asterids</taxon>
        <taxon>lamiids</taxon>
        <taxon>Solanales</taxon>
        <taxon>Solanaceae</taxon>
        <taxon>Nicotianoideae</taxon>
        <taxon>Nicotianeae</taxon>
        <taxon>Nicotiana</taxon>
    </lineage>
</organism>
<keyword evidence="7" id="KW-0472">Membrane</keyword>
<keyword evidence="4 9" id="KW-0732">Signal</keyword>
<sequence>MTKPCLLLLSVGFLSFFRAAFCCPIDQKQALLKFKSAFLKNAAAVNSSSSDAFFSFALEDWNSTSDCCTWDRVICDSKSNSKAVIALYLDSLVSLQSLEPVAVSSSVLAPLFGIKSLMMLILSSNHIKGQIPGEGIASLGNLVHLDLMQNNFTGSIPPQVFHLRHLQYLDLSENLLTGVLDPEVGFLQKLRTLKLDDNFLGGNIPVEIGNLSKIQELSLRNNHFSGGLEGIASVGFKGKSIFTADSN</sequence>
<evidence type="ECO:0000256" key="9">
    <source>
        <dbReference type="SAM" id="SignalP"/>
    </source>
</evidence>
<keyword evidence="2" id="KW-0433">Leucine-rich repeat</keyword>
<evidence type="ECO:0000256" key="8">
    <source>
        <dbReference type="ARBA" id="ARBA00023180"/>
    </source>
</evidence>
<dbReference type="SMR" id="A0A1J6ILS6"/>
<feature type="chain" id="PRO_5012904945" evidence="9">
    <location>
        <begin position="23"/>
        <end position="247"/>
    </location>
</feature>
<dbReference type="GO" id="GO:0016020">
    <property type="term" value="C:membrane"/>
    <property type="evidence" value="ECO:0007669"/>
    <property type="project" value="UniProtKB-SubCell"/>
</dbReference>
<evidence type="ECO:0000259" key="10">
    <source>
        <dbReference type="Pfam" id="PF08263"/>
    </source>
</evidence>
<dbReference type="OMA" id="LWISIRF"/>
<proteinExistence type="predicted"/>
<keyword evidence="12" id="KW-1185">Reference proteome</keyword>
<keyword evidence="3" id="KW-0812">Transmembrane</keyword>
<gene>
    <name evidence="11" type="primary">RLP12_6</name>
    <name evidence="11" type="ORF">A4A49_01699</name>
</gene>
<dbReference type="STRING" id="49451.A0A1J6ILS6"/>
<protein>
    <submittedName>
        <fullName evidence="11">Receptor-like protein 12</fullName>
    </submittedName>
</protein>
<dbReference type="SUPFAM" id="SSF52058">
    <property type="entry name" value="L domain-like"/>
    <property type="match status" value="1"/>
</dbReference>